<dbReference type="KEGG" id="tcd:AAIA72_04260"/>
<dbReference type="RefSeq" id="WP_369602189.1">
    <property type="nucleotide sequence ID" value="NZ_CP154858.1"/>
</dbReference>
<keyword evidence="1" id="KW-0732">Signal</keyword>
<dbReference type="EMBL" id="CP154858">
    <property type="protein sequence ID" value="XDT73195.1"/>
    <property type="molecule type" value="Genomic_DNA"/>
</dbReference>
<dbReference type="AlphaFoldDB" id="A0AB39UYB1"/>
<name>A0AB39UYB1_9GAMM</name>
<feature type="chain" id="PRO_5044195286" description="EfeO-type cupredoxin-like domain-containing protein" evidence="1">
    <location>
        <begin position="21"/>
        <end position="146"/>
    </location>
</feature>
<organism evidence="2">
    <name type="scientific">Thermohahella caldifontis</name>
    <dbReference type="NCBI Taxonomy" id="3142973"/>
    <lineage>
        <taxon>Bacteria</taxon>
        <taxon>Pseudomonadati</taxon>
        <taxon>Pseudomonadota</taxon>
        <taxon>Gammaproteobacteria</taxon>
        <taxon>Oceanospirillales</taxon>
        <taxon>Hahellaceae</taxon>
        <taxon>Thermohahella</taxon>
    </lineage>
</organism>
<proteinExistence type="predicted"/>
<reference evidence="2" key="1">
    <citation type="submission" date="2024-05" db="EMBL/GenBank/DDBJ databases">
        <title>Genome sequencing of novel strain.</title>
        <authorList>
            <person name="Ganbat D."/>
            <person name="Ganbat S."/>
            <person name="Lee S.-J."/>
        </authorList>
    </citation>
    <scope>NUCLEOTIDE SEQUENCE</scope>
    <source>
        <strain evidence="2">SMD15-11</strain>
    </source>
</reference>
<evidence type="ECO:0000313" key="2">
    <source>
        <dbReference type="EMBL" id="XDT73195.1"/>
    </source>
</evidence>
<evidence type="ECO:0000256" key="1">
    <source>
        <dbReference type="SAM" id="SignalP"/>
    </source>
</evidence>
<protein>
    <recommendedName>
        <fullName evidence="3">EfeO-type cupredoxin-like domain-containing protein</fullName>
    </recommendedName>
</protein>
<feature type="signal peptide" evidence="1">
    <location>
        <begin position="1"/>
        <end position="20"/>
    </location>
</feature>
<evidence type="ECO:0008006" key="3">
    <source>
        <dbReference type="Google" id="ProtNLM"/>
    </source>
</evidence>
<gene>
    <name evidence="2" type="ORF">AAIA72_04260</name>
</gene>
<accession>A0AB39UYB1</accession>
<sequence length="146" mass="15814">MNKLILFAGLLIVTAVPALGAPRALELTQTRCQFLEPENQDHHFRAGSASDCTSINGATQDQRLANSRIVHLGPGPVTIRVTNRDVPWELGFWLRGKGLGRVTLPSVSGGGIGTGQTQEYQIDLKPGTYVYSCPLNPTPDYTLIVE</sequence>